<dbReference type="EMBL" id="KV417276">
    <property type="protein sequence ID" value="KZO98309.1"/>
    <property type="molecule type" value="Genomic_DNA"/>
</dbReference>
<evidence type="ECO:0000313" key="3">
    <source>
        <dbReference type="Proteomes" id="UP000076738"/>
    </source>
</evidence>
<evidence type="ECO:0000256" key="1">
    <source>
        <dbReference type="SAM" id="MobiDB-lite"/>
    </source>
</evidence>
<proteinExistence type="predicted"/>
<name>A0A167P176_CALVF</name>
<protein>
    <submittedName>
        <fullName evidence="2">Uncharacterized protein</fullName>
    </submittedName>
</protein>
<reference evidence="2 3" key="1">
    <citation type="journal article" date="2016" name="Mol. Biol. Evol.">
        <title>Comparative Genomics of Early-Diverging Mushroom-Forming Fungi Provides Insights into the Origins of Lignocellulose Decay Capabilities.</title>
        <authorList>
            <person name="Nagy L.G."/>
            <person name="Riley R."/>
            <person name="Tritt A."/>
            <person name="Adam C."/>
            <person name="Daum C."/>
            <person name="Floudas D."/>
            <person name="Sun H."/>
            <person name="Yadav J.S."/>
            <person name="Pangilinan J."/>
            <person name="Larsson K.H."/>
            <person name="Matsuura K."/>
            <person name="Barry K."/>
            <person name="Labutti K."/>
            <person name="Kuo R."/>
            <person name="Ohm R.A."/>
            <person name="Bhattacharya S.S."/>
            <person name="Shirouzu T."/>
            <person name="Yoshinaga Y."/>
            <person name="Martin F.M."/>
            <person name="Grigoriev I.V."/>
            <person name="Hibbett D.S."/>
        </authorList>
    </citation>
    <scope>NUCLEOTIDE SEQUENCE [LARGE SCALE GENOMIC DNA]</scope>
    <source>
        <strain evidence="2 3">TUFC12733</strain>
    </source>
</reference>
<dbReference type="AlphaFoldDB" id="A0A167P176"/>
<dbReference type="Proteomes" id="UP000076738">
    <property type="component" value="Unassembled WGS sequence"/>
</dbReference>
<accession>A0A167P176</accession>
<gene>
    <name evidence="2" type="ORF">CALVIDRAFT_596852</name>
</gene>
<organism evidence="2 3">
    <name type="scientific">Calocera viscosa (strain TUFC12733)</name>
    <dbReference type="NCBI Taxonomy" id="1330018"/>
    <lineage>
        <taxon>Eukaryota</taxon>
        <taxon>Fungi</taxon>
        <taxon>Dikarya</taxon>
        <taxon>Basidiomycota</taxon>
        <taxon>Agaricomycotina</taxon>
        <taxon>Dacrymycetes</taxon>
        <taxon>Dacrymycetales</taxon>
        <taxon>Dacrymycetaceae</taxon>
        <taxon>Calocera</taxon>
    </lineage>
</organism>
<keyword evidence="3" id="KW-1185">Reference proteome</keyword>
<evidence type="ECO:0000313" key="2">
    <source>
        <dbReference type="EMBL" id="KZO98309.1"/>
    </source>
</evidence>
<feature type="region of interest" description="Disordered" evidence="1">
    <location>
        <begin position="1"/>
        <end position="61"/>
    </location>
</feature>
<sequence>MSKQSSDPPPLQPEAILSGVSDCTQSPTRPVKPRPAHCETASPSIPTPPPAATPSWGPTPAQLAETPVRAVHDAWICQDAAQAAAANVLLPWAVRTLPQPRVARVPRPVAPPPARTLCLQLTNAQVTRLQQCLQEMKTSRVDNFILRVRIQRSGLWGEVVFTVP</sequence>